<dbReference type="Gene3D" id="3.90.830.10">
    <property type="entry name" value="Syntaxin Binding Protein 1, Chain A, domain 2"/>
    <property type="match status" value="1"/>
</dbReference>
<evidence type="ECO:0000313" key="3">
    <source>
        <dbReference type="EMBL" id="CAE0841886.1"/>
    </source>
</evidence>
<accession>A0A7S4LPH5</accession>
<dbReference type="InterPro" id="IPR043127">
    <property type="entry name" value="Sec-1-like_dom3a"/>
</dbReference>
<dbReference type="PANTHER" id="PTHR11679">
    <property type="entry name" value="VESICLE PROTEIN SORTING-ASSOCIATED"/>
    <property type="match status" value="1"/>
</dbReference>
<evidence type="ECO:0000256" key="1">
    <source>
        <dbReference type="ARBA" id="ARBA00009884"/>
    </source>
</evidence>
<dbReference type="InterPro" id="IPR001619">
    <property type="entry name" value="Sec1-like"/>
</dbReference>
<sequence>MPGDVAQHGVGFSLLDRVRQRFLKDMIAGATEGNEGRGRYVAMVLDEGTVKILSSCLRVYDLLEEGVTVVETIEKPRQSLPSLDALYFLTPTMTSVRNLQKDFKDPKRPQYGNIHIFFSSEVPEQLVRQLAQDPNVVCRVKTLKDMNLNFIMHDSACFHCGRDRDIVDLFPGPIPQPAVDDIVSRLVCLCVSMKQQPLIRFLKSGNDHCERVARELDTRLRDIFQKLGDSDKPAEKAQIFSRDRAEPTSVLLILDRSFDPAAPLVHDFGYEALAYDVLDGRKDGCPFVEVGQLKPKENTFEYTFRDARGGENKKSMILGDKDEVWQRYKHEFLGNATKKLNKEIQEFSSENAMAKFQKGARSSDTAATKDAIRQLPEYQEKMSRYSGHTEMTSACFKALDARGSILQKICELEQDLACGVDKEGNEVTNARLIGQLSQYLYHQREAVSSEELVRLLLLYMSMVDDAYDKILDRDHHLSEIDKNKIRRMLQTKVHLPPSRQGAFSAAQDGARGEPARGRLRAERVKEFQSAAREKDSVALYRFSPLLGNLVKKLVSRDGLPGDQFGQVPDKLIFKKDRFKADRDRLKQPTIIAFVIGGVTLSEIRTVTQAARSEDLADVNVVVGGSCILTPKRLLDVLHPVAPEGA</sequence>
<dbReference type="InterPro" id="IPR036045">
    <property type="entry name" value="Sec1-like_sf"/>
</dbReference>
<dbReference type="PIRSF" id="PIRSF005715">
    <property type="entry name" value="VPS45_Sec1"/>
    <property type="match status" value="1"/>
</dbReference>
<dbReference type="SUPFAM" id="SSF56815">
    <property type="entry name" value="Sec1/munc18-like (SM) proteins"/>
    <property type="match status" value="1"/>
</dbReference>
<feature type="region of interest" description="Disordered" evidence="2">
    <location>
        <begin position="499"/>
        <end position="518"/>
    </location>
</feature>
<dbReference type="Pfam" id="PF00995">
    <property type="entry name" value="Sec1"/>
    <property type="match status" value="1"/>
</dbReference>
<dbReference type="Gene3D" id="1.25.40.60">
    <property type="match status" value="1"/>
</dbReference>
<dbReference type="GO" id="GO:0016192">
    <property type="term" value="P:vesicle-mediated transport"/>
    <property type="evidence" value="ECO:0007669"/>
    <property type="project" value="InterPro"/>
</dbReference>
<dbReference type="InterPro" id="IPR027482">
    <property type="entry name" value="Sec1-like_dom2"/>
</dbReference>
<dbReference type="EMBL" id="HBJB01001757">
    <property type="protein sequence ID" value="CAE0841886.1"/>
    <property type="molecule type" value="Transcribed_RNA"/>
</dbReference>
<dbReference type="InterPro" id="IPR043154">
    <property type="entry name" value="Sec-1-like_dom1"/>
</dbReference>
<evidence type="ECO:0000256" key="2">
    <source>
        <dbReference type="SAM" id="MobiDB-lite"/>
    </source>
</evidence>
<protein>
    <submittedName>
        <fullName evidence="3">Uncharacterized protein</fullName>
    </submittedName>
</protein>
<organism evidence="3">
    <name type="scientific">Oxyrrhis marina</name>
    <name type="common">Dinoflagellate</name>
    <dbReference type="NCBI Taxonomy" id="2969"/>
    <lineage>
        <taxon>Eukaryota</taxon>
        <taxon>Sar</taxon>
        <taxon>Alveolata</taxon>
        <taxon>Dinophyceae</taxon>
        <taxon>Oxyrrhinales</taxon>
        <taxon>Oxyrrhinaceae</taxon>
        <taxon>Oxyrrhis</taxon>
    </lineage>
</organism>
<dbReference type="Gene3D" id="3.40.50.2060">
    <property type="match status" value="1"/>
</dbReference>
<gene>
    <name evidence="3" type="ORF">OMAR00294_LOCUS1483</name>
</gene>
<proteinExistence type="inferred from homology"/>
<reference evidence="3" key="1">
    <citation type="submission" date="2021-01" db="EMBL/GenBank/DDBJ databases">
        <authorList>
            <person name="Corre E."/>
            <person name="Pelletier E."/>
            <person name="Niang G."/>
            <person name="Scheremetjew M."/>
            <person name="Finn R."/>
            <person name="Kale V."/>
            <person name="Holt S."/>
            <person name="Cochrane G."/>
            <person name="Meng A."/>
            <person name="Brown T."/>
            <person name="Cohen L."/>
        </authorList>
    </citation>
    <scope>NUCLEOTIDE SEQUENCE</scope>
    <source>
        <strain evidence="3">LB1974</strain>
    </source>
</reference>
<name>A0A7S4LPH5_OXYMA</name>
<comment type="similarity">
    <text evidence="1">Belongs to the STXBP/unc-18/SEC1 family.</text>
</comment>
<dbReference type="Gene3D" id="3.40.50.1910">
    <property type="match status" value="1"/>
</dbReference>
<dbReference type="AlphaFoldDB" id="A0A7S4LPH5"/>